<evidence type="ECO:0000313" key="10">
    <source>
        <dbReference type="Proteomes" id="UP000010802"/>
    </source>
</evidence>
<feature type="binding site" evidence="7">
    <location>
        <position position="131"/>
    </location>
    <ligand>
        <name>Zn(2+)</name>
        <dbReference type="ChEBI" id="CHEBI:29105"/>
    </ligand>
</feature>
<dbReference type="InterPro" id="IPR036390">
    <property type="entry name" value="WH_DNA-bd_sf"/>
</dbReference>
<dbReference type="EMBL" id="HF563609">
    <property type="protein sequence ID" value="CCP24797.1"/>
    <property type="molecule type" value="Genomic_DNA"/>
</dbReference>
<evidence type="ECO:0000256" key="7">
    <source>
        <dbReference type="PIRSR" id="PIRSR602481-1"/>
    </source>
</evidence>
<dbReference type="PANTHER" id="PTHR33202">
    <property type="entry name" value="ZINC UPTAKE REGULATION PROTEIN"/>
    <property type="match status" value="1"/>
</dbReference>
<organism evidence="9 10">
    <name type="scientific">Tepidanaerobacter acetatoxydans (strain DSM 21804 / JCM 16047 / Re1)</name>
    <dbReference type="NCBI Taxonomy" id="1209989"/>
    <lineage>
        <taxon>Bacteria</taxon>
        <taxon>Bacillati</taxon>
        <taxon>Bacillota</taxon>
        <taxon>Clostridia</taxon>
        <taxon>Thermosediminibacterales</taxon>
        <taxon>Tepidanaerobacteraceae</taxon>
        <taxon>Tepidanaerobacter</taxon>
    </lineage>
</organism>
<keyword evidence="8" id="KW-0408">Iron</keyword>
<accession>L0RZ21</accession>
<protein>
    <submittedName>
        <fullName evidence="9">Ferric uptake regulator, Fur family</fullName>
    </submittedName>
</protein>
<dbReference type="InterPro" id="IPR002481">
    <property type="entry name" value="FUR"/>
</dbReference>
<proteinExistence type="inferred from homology"/>
<dbReference type="GO" id="GO:0045892">
    <property type="term" value="P:negative regulation of DNA-templated transcription"/>
    <property type="evidence" value="ECO:0007669"/>
    <property type="project" value="TreeGrafter"/>
</dbReference>
<dbReference type="RefSeq" id="WP_013777239.1">
    <property type="nucleotide sequence ID" value="NC_015519.1"/>
</dbReference>
<feature type="binding site" evidence="8">
    <location>
        <position position="86"/>
    </location>
    <ligand>
        <name>Fe cation</name>
        <dbReference type="ChEBI" id="CHEBI:24875"/>
    </ligand>
</feature>
<dbReference type="AlphaFoldDB" id="F4LS52"/>
<dbReference type="GO" id="GO:1900376">
    <property type="term" value="P:regulation of secondary metabolite biosynthetic process"/>
    <property type="evidence" value="ECO:0007669"/>
    <property type="project" value="TreeGrafter"/>
</dbReference>
<evidence type="ECO:0000256" key="5">
    <source>
        <dbReference type="ARBA" id="ARBA00023125"/>
    </source>
</evidence>
<evidence type="ECO:0000256" key="8">
    <source>
        <dbReference type="PIRSR" id="PIRSR602481-2"/>
    </source>
</evidence>
<evidence type="ECO:0000256" key="4">
    <source>
        <dbReference type="ARBA" id="ARBA00023015"/>
    </source>
</evidence>
<gene>
    <name evidence="9" type="ordered locus">TEPIRE1_0108</name>
</gene>
<dbReference type="Pfam" id="PF01475">
    <property type="entry name" value="FUR"/>
    <property type="match status" value="1"/>
</dbReference>
<dbReference type="KEGG" id="tae:TepiRe1_0108"/>
<dbReference type="Gene3D" id="3.30.1490.190">
    <property type="match status" value="1"/>
</dbReference>
<evidence type="ECO:0000313" key="9">
    <source>
        <dbReference type="EMBL" id="CCP24797.1"/>
    </source>
</evidence>
<reference evidence="10" key="1">
    <citation type="journal article" date="2013" name="Genome Announc.">
        <title>First genome sequence of a syntrophic acetate-oxidizing bacterium, Tepidanaerobacter acetatoxydans strain Re1.</title>
        <authorList>
            <person name="Manzoor S."/>
            <person name="Bongcam-Rudloff E."/>
            <person name="Schnurer A."/>
            <person name="Muller B."/>
        </authorList>
    </citation>
    <scope>NUCLEOTIDE SEQUENCE [LARGE SCALE GENOMIC DNA]</scope>
    <source>
        <strain evidence="10">Re1</strain>
    </source>
</reference>
<comment type="similarity">
    <text evidence="1">Belongs to the Fur family.</text>
</comment>
<accession>F4LS52</accession>
<evidence type="ECO:0000256" key="1">
    <source>
        <dbReference type="ARBA" id="ARBA00007957"/>
    </source>
</evidence>
<dbReference type="CDD" id="cd07153">
    <property type="entry name" value="Fur_like"/>
    <property type="match status" value="1"/>
</dbReference>
<dbReference type="OrthoDB" id="8659436at2"/>
<dbReference type="GO" id="GO:0008270">
    <property type="term" value="F:zinc ion binding"/>
    <property type="evidence" value="ECO:0007669"/>
    <property type="project" value="TreeGrafter"/>
</dbReference>
<keyword evidence="6" id="KW-0804">Transcription</keyword>
<comment type="cofactor">
    <cofactor evidence="7">
        <name>Zn(2+)</name>
        <dbReference type="ChEBI" id="CHEBI:29105"/>
    </cofactor>
    <text evidence="7">Binds 1 zinc ion per subunit.</text>
</comment>
<dbReference type="SUPFAM" id="SSF46785">
    <property type="entry name" value="Winged helix' DNA-binding domain"/>
    <property type="match status" value="1"/>
</dbReference>
<keyword evidence="10" id="KW-1185">Reference proteome</keyword>
<feature type="binding site" evidence="7">
    <location>
        <position position="134"/>
    </location>
    <ligand>
        <name>Zn(2+)</name>
        <dbReference type="ChEBI" id="CHEBI:29105"/>
    </ligand>
</feature>
<keyword evidence="4" id="KW-0805">Transcription regulation</keyword>
<sequence>MDVEELLKKQRLKVTPQRKAIINVLESSDGVLSAQDIFTEVIKILPNINFSTIYRNLDLLLERGILCRITPESGGILYELRREEGHHHHVICKKCGASIPLDYCPMGNIEKELSRKGFTPTEHRFEIYGYCNKCSKKIKE</sequence>
<feature type="binding site" evidence="8">
    <location>
        <position position="123"/>
    </location>
    <ligand>
        <name>Fe cation</name>
        <dbReference type="ChEBI" id="CHEBI:24875"/>
    </ligand>
</feature>
<dbReference type="PANTHER" id="PTHR33202:SF7">
    <property type="entry name" value="FERRIC UPTAKE REGULATION PROTEIN"/>
    <property type="match status" value="1"/>
</dbReference>
<dbReference type="eggNOG" id="COG0735">
    <property type="taxonomic scope" value="Bacteria"/>
</dbReference>
<name>F4LS52_TEPAE</name>
<dbReference type="InterPro" id="IPR036388">
    <property type="entry name" value="WH-like_DNA-bd_sf"/>
</dbReference>
<dbReference type="KEGG" id="tep:TepRe1_0104"/>
<comment type="cofactor">
    <cofactor evidence="8">
        <name>Mn(2+)</name>
        <dbReference type="ChEBI" id="CHEBI:29035"/>
    </cofactor>
    <cofactor evidence="8">
        <name>Fe(2+)</name>
        <dbReference type="ChEBI" id="CHEBI:29033"/>
    </cofactor>
    <text evidence="8">Binds 1 Mn(2+) or Fe(2+) ion per subunit.</text>
</comment>
<dbReference type="PATRIC" id="fig|1209989.3.peg.126"/>
<dbReference type="InterPro" id="IPR043135">
    <property type="entry name" value="Fur_C"/>
</dbReference>
<evidence type="ECO:0000256" key="2">
    <source>
        <dbReference type="ARBA" id="ARBA00022491"/>
    </source>
</evidence>
<feature type="binding site" evidence="7">
    <location>
        <position position="95"/>
    </location>
    <ligand>
        <name>Zn(2+)</name>
        <dbReference type="ChEBI" id="CHEBI:29105"/>
    </ligand>
</feature>
<dbReference type="Proteomes" id="UP000010802">
    <property type="component" value="Chromosome"/>
</dbReference>
<keyword evidence="5" id="KW-0238">DNA-binding</keyword>
<dbReference type="Gene3D" id="1.10.10.10">
    <property type="entry name" value="Winged helix-like DNA-binding domain superfamily/Winged helix DNA-binding domain"/>
    <property type="match status" value="1"/>
</dbReference>
<keyword evidence="7" id="KW-0479">Metal-binding</keyword>
<feature type="binding site" evidence="7">
    <location>
        <position position="92"/>
    </location>
    <ligand>
        <name>Zn(2+)</name>
        <dbReference type="ChEBI" id="CHEBI:29105"/>
    </ligand>
</feature>
<keyword evidence="3 7" id="KW-0862">Zinc</keyword>
<dbReference type="GO" id="GO:0000976">
    <property type="term" value="F:transcription cis-regulatory region binding"/>
    <property type="evidence" value="ECO:0007669"/>
    <property type="project" value="TreeGrafter"/>
</dbReference>
<evidence type="ECO:0000256" key="6">
    <source>
        <dbReference type="ARBA" id="ARBA00023163"/>
    </source>
</evidence>
<dbReference type="STRING" id="1209989.TepRe1_0104"/>
<evidence type="ECO:0000256" key="3">
    <source>
        <dbReference type="ARBA" id="ARBA00022833"/>
    </source>
</evidence>
<dbReference type="GO" id="GO:0003700">
    <property type="term" value="F:DNA-binding transcription factor activity"/>
    <property type="evidence" value="ECO:0007669"/>
    <property type="project" value="InterPro"/>
</dbReference>
<keyword evidence="2" id="KW-0678">Repressor</keyword>
<dbReference type="HOGENOM" id="CLU_096072_5_0_9"/>